<evidence type="ECO:0000313" key="2">
    <source>
        <dbReference type="EMBL" id="BBK22330.1"/>
    </source>
</evidence>
<name>A0A6N4TH56_9FIRM</name>
<evidence type="ECO:0008006" key="4">
    <source>
        <dbReference type="Google" id="ProtNLM"/>
    </source>
</evidence>
<accession>A0A6N4TH56</accession>
<dbReference type="EMBL" id="AP019695">
    <property type="protein sequence ID" value="BBK22330.1"/>
    <property type="molecule type" value="Genomic_DNA"/>
</dbReference>
<gene>
    <name evidence="2" type="ORF">Aargi30884_12330</name>
</gene>
<dbReference type="InterPro" id="IPR007139">
    <property type="entry name" value="DUF349"/>
</dbReference>
<dbReference type="Pfam" id="PF03993">
    <property type="entry name" value="DUF349"/>
    <property type="match status" value="4"/>
</dbReference>
<dbReference type="KEGG" id="aarg:Aargi30884_12330"/>
<protein>
    <recommendedName>
        <fullName evidence="4">DUF349 domain-containing protein</fullName>
    </recommendedName>
</protein>
<reference evidence="3" key="1">
    <citation type="submission" date="2019-05" db="EMBL/GenBank/DDBJ databases">
        <title>Complete genome sequencing of Absiella argi strain JCM 30884.</title>
        <authorList>
            <person name="Sakamoto M."/>
            <person name="Murakami T."/>
            <person name="Mori H."/>
        </authorList>
    </citation>
    <scope>NUCLEOTIDE SEQUENCE [LARGE SCALE GENOMIC DNA]</scope>
    <source>
        <strain evidence="3">JCM 30884</strain>
    </source>
</reference>
<dbReference type="AlphaFoldDB" id="A0A6N4TH56"/>
<dbReference type="Proteomes" id="UP000464754">
    <property type="component" value="Chromosome"/>
</dbReference>
<sequence length="385" mass="46234">MRNDVDEMFEVSDFDEDVKLREEILKEVRELQLSEDWNEDFKTVMDIQRKWRRIHYWESAYEDSLMEEFEQFVDGFFGKRNAEYKAHEDVKKALIERARKAAVSEDWNKASEDMKVLMDEWKACPSAGREKDDVLWEEFNSERQKFFDRKHAHWEDMQAKFEASQKGKQELIEKAASLKDSEEWKKTGEIFKELLDAWKAFGSAGKEEEQLWEQFNAYRQAFYDRRNAHYNTLREEFDAKYEEKQKLLEQARNIVETKEYTRENTQKMKDLGVEWKGVGSCGKDREDTIWQEFRSVMDAYFHGLKEWNEQKHANWRNRMLDIRNRKADLILKQKQQIKRMQADMVGLLGERAIADMEDAIADKEAFIQELEEEIADIDAKLENDK</sequence>
<evidence type="ECO:0000313" key="3">
    <source>
        <dbReference type="Proteomes" id="UP000464754"/>
    </source>
</evidence>
<evidence type="ECO:0000256" key="1">
    <source>
        <dbReference type="SAM" id="Coils"/>
    </source>
</evidence>
<dbReference type="RefSeq" id="WP_115715475.1">
    <property type="nucleotide sequence ID" value="NZ_AP019695.1"/>
</dbReference>
<proteinExistence type="predicted"/>
<keyword evidence="3" id="KW-1185">Reference proteome</keyword>
<keyword evidence="1" id="KW-0175">Coiled coil</keyword>
<organism evidence="2 3">
    <name type="scientific">Amedibacterium intestinale</name>
    <dbReference type="NCBI Taxonomy" id="2583452"/>
    <lineage>
        <taxon>Bacteria</taxon>
        <taxon>Bacillati</taxon>
        <taxon>Bacillota</taxon>
        <taxon>Erysipelotrichia</taxon>
        <taxon>Erysipelotrichales</taxon>
        <taxon>Erysipelotrichaceae</taxon>
        <taxon>Amedibacterium</taxon>
    </lineage>
</organism>
<feature type="coiled-coil region" evidence="1">
    <location>
        <begin position="353"/>
        <end position="380"/>
    </location>
</feature>